<dbReference type="SMART" id="SM01069">
    <property type="entry name" value="CDC37_C"/>
    <property type="match status" value="1"/>
</dbReference>
<keyword evidence="3" id="KW-0963">Cytoplasm</keyword>
<dbReference type="Pfam" id="PF08565">
    <property type="entry name" value="CDC37_M"/>
    <property type="match status" value="1"/>
</dbReference>
<dbReference type="OrthoDB" id="440202at2759"/>
<feature type="domain" description="Cdc37 C-terminal" evidence="7">
    <location>
        <begin position="380"/>
        <end position="479"/>
    </location>
</feature>
<comment type="subcellular location">
    <subcellularLocation>
        <location evidence="1">Cytoplasm</location>
    </subcellularLocation>
</comment>
<evidence type="ECO:0000256" key="5">
    <source>
        <dbReference type="ARBA" id="ARBA00031396"/>
    </source>
</evidence>
<feature type="domain" description="Cdc37 N-terminal" evidence="9">
    <location>
        <begin position="2"/>
        <end position="192"/>
    </location>
</feature>
<dbReference type="Pfam" id="PF03234">
    <property type="entry name" value="CDC37_N"/>
    <property type="match status" value="1"/>
</dbReference>
<comment type="similarity">
    <text evidence="2">Belongs to the CDC37 family.</text>
</comment>
<name>A0A1V6P8V1_PENDC</name>
<evidence type="ECO:0000256" key="1">
    <source>
        <dbReference type="ARBA" id="ARBA00004496"/>
    </source>
</evidence>
<dbReference type="GO" id="GO:0005737">
    <property type="term" value="C:cytoplasm"/>
    <property type="evidence" value="ECO:0007669"/>
    <property type="project" value="UniProtKB-SubCell"/>
</dbReference>
<dbReference type="InterPro" id="IPR038189">
    <property type="entry name" value="Cdc37_Hsp90-bd_sf"/>
</dbReference>
<dbReference type="InterPro" id="IPR013874">
    <property type="entry name" value="Cdc37_Hsp90-bd"/>
</dbReference>
<dbReference type="Gene3D" id="1.20.58.610">
    <property type="entry name" value="Cdc37, Hsp90 binding domain"/>
    <property type="match status" value="1"/>
</dbReference>
<evidence type="ECO:0000259" key="7">
    <source>
        <dbReference type="SMART" id="SM01069"/>
    </source>
</evidence>
<sequence length="487" mass="54428">MVLDYSKWDQLELSDDSDIEVHPNVDKRSFIRAKQAQIHQQREQRRHDIKTLKYERIINDGLLTRIDKLLESLKKHEDSSASPDEFIFQTIMDFASDPTEDQAPTPPEGVYQNEPEQPKYSQMMSSLVDQVKKEFEESKPDNLFKAYIQGVQGHKDKVQGLQTQLFERLAQLEKEEGSKITSDQLHEGFNQSHVAKAAEKAKAAAPAKKRDVELLNPGAASSSAINAPNNDEGDDDDPANVEISPLAKKFAHLKPNDYSAYLQFISEHPEIVAEKETDGLLVEAFNSQMKGQEEYARQCVHQGLLLQYCRSLGPDGIKLFFSRITNKEHRAFTLFNDDVRDTYNRIKSRSAELSKETGNDPAGVEQIQLHAVDPNTKITINIPAAGSQDPTEIEARKVFEAFPPELQKALATESLDEVNKVLGNMSVEDAEVVVEQLGQGGMLSLEEGIIDGTTEEGKKKIAEIEAEGKLEEIQEVGEPGGDVTELD</sequence>
<feature type="region of interest" description="Disordered" evidence="6">
    <location>
        <begin position="219"/>
        <end position="239"/>
    </location>
</feature>
<dbReference type="GO" id="GO:0051082">
    <property type="term" value="F:unfolded protein binding"/>
    <property type="evidence" value="ECO:0007669"/>
    <property type="project" value="TreeGrafter"/>
</dbReference>
<feature type="domain" description="Cdc37 Hsp90 binding" evidence="8">
    <location>
        <begin position="190"/>
        <end position="361"/>
    </location>
</feature>
<feature type="compositionally biased region" description="Low complexity" evidence="6">
    <location>
        <begin position="219"/>
        <end position="230"/>
    </location>
</feature>
<keyword evidence="11" id="KW-1185">Reference proteome</keyword>
<dbReference type="STRING" id="69771.A0A1V6P8V1"/>
<gene>
    <name evidence="10" type="ORF">PENDEC_c016G02434</name>
</gene>
<dbReference type="PANTHER" id="PTHR12800:SF4">
    <property type="entry name" value="HSP90 CO-CHAPERONE CDC37"/>
    <property type="match status" value="1"/>
</dbReference>
<dbReference type="Pfam" id="PF08564">
    <property type="entry name" value="CDC37_C"/>
    <property type="match status" value="1"/>
</dbReference>
<evidence type="ECO:0000256" key="2">
    <source>
        <dbReference type="ARBA" id="ARBA00006222"/>
    </source>
</evidence>
<evidence type="ECO:0000256" key="3">
    <source>
        <dbReference type="ARBA" id="ARBA00022490"/>
    </source>
</evidence>
<dbReference type="OMA" id="NYSKWDQ"/>
<reference evidence="11" key="1">
    <citation type="journal article" date="2017" name="Nat. Microbiol.">
        <title>Global analysis of biosynthetic gene clusters reveals vast potential of secondary metabolite production in Penicillium species.</title>
        <authorList>
            <person name="Nielsen J.C."/>
            <person name="Grijseels S."/>
            <person name="Prigent S."/>
            <person name="Ji B."/>
            <person name="Dainat J."/>
            <person name="Nielsen K.F."/>
            <person name="Frisvad J.C."/>
            <person name="Workman M."/>
            <person name="Nielsen J."/>
        </authorList>
    </citation>
    <scope>NUCLEOTIDE SEQUENCE [LARGE SCALE GENOMIC DNA]</scope>
    <source>
        <strain evidence="11">IBT 11843</strain>
    </source>
</reference>
<dbReference type="SMART" id="SM01070">
    <property type="entry name" value="CDC37_M"/>
    <property type="match status" value="1"/>
</dbReference>
<dbReference type="PANTHER" id="PTHR12800">
    <property type="entry name" value="CDC37-RELATED"/>
    <property type="match status" value="1"/>
</dbReference>
<evidence type="ECO:0000256" key="4">
    <source>
        <dbReference type="ARBA" id="ARBA00023186"/>
    </source>
</evidence>
<dbReference type="GO" id="GO:0019901">
    <property type="term" value="F:protein kinase binding"/>
    <property type="evidence" value="ECO:0007669"/>
    <property type="project" value="InterPro"/>
</dbReference>
<dbReference type="GO" id="GO:0050821">
    <property type="term" value="P:protein stabilization"/>
    <property type="evidence" value="ECO:0007669"/>
    <property type="project" value="TreeGrafter"/>
</dbReference>
<organism evidence="10 11">
    <name type="scientific">Penicillium decumbens</name>
    <dbReference type="NCBI Taxonomy" id="69771"/>
    <lineage>
        <taxon>Eukaryota</taxon>
        <taxon>Fungi</taxon>
        <taxon>Dikarya</taxon>
        <taxon>Ascomycota</taxon>
        <taxon>Pezizomycotina</taxon>
        <taxon>Eurotiomycetes</taxon>
        <taxon>Eurotiomycetidae</taxon>
        <taxon>Eurotiales</taxon>
        <taxon>Aspergillaceae</taxon>
        <taxon>Penicillium</taxon>
    </lineage>
</organism>
<dbReference type="Proteomes" id="UP000191522">
    <property type="component" value="Unassembled WGS sequence"/>
</dbReference>
<dbReference type="GO" id="GO:0051087">
    <property type="term" value="F:protein-folding chaperone binding"/>
    <property type="evidence" value="ECO:0007669"/>
    <property type="project" value="TreeGrafter"/>
</dbReference>
<dbReference type="GO" id="GO:0031072">
    <property type="term" value="F:heat shock protein binding"/>
    <property type="evidence" value="ECO:0007669"/>
    <property type="project" value="TreeGrafter"/>
</dbReference>
<dbReference type="SMART" id="SM01071">
    <property type="entry name" value="CDC37_N"/>
    <property type="match status" value="1"/>
</dbReference>
<dbReference type="InterPro" id="IPR013855">
    <property type="entry name" value="Cdc37_N_dom"/>
</dbReference>
<dbReference type="InterPro" id="IPR004918">
    <property type="entry name" value="Cdc37"/>
</dbReference>
<dbReference type="SUPFAM" id="SSF101391">
    <property type="entry name" value="Hsp90 co-chaperone CDC37"/>
    <property type="match status" value="1"/>
</dbReference>
<evidence type="ECO:0000313" key="11">
    <source>
        <dbReference type="Proteomes" id="UP000191522"/>
    </source>
</evidence>
<keyword evidence="4" id="KW-0143">Chaperone</keyword>
<protein>
    <recommendedName>
        <fullName evidence="5">Hsp90 chaperone protein kinase-targeting subunit</fullName>
    </recommendedName>
</protein>
<accession>A0A1V6P8V1</accession>
<dbReference type="InterPro" id="IPR013873">
    <property type="entry name" value="Cdc37_C"/>
</dbReference>
<evidence type="ECO:0000256" key="6">
    <source>
        <dbReference type="SAM" id="MobiDB-lite"/>
    </source>
</evidence>
<dbReference type="FunFam" id="1.20.58.610:FF:000002">
    <property type="entry name" value="Hsp90 co-chaperone Cdc37, putative"/>
    <property type="match status" value="1"/>
</dbReference>
<evidence type="ECO:0000313" key="10">
    <source>
        <dbReference type="EMBL" id="OQD73263.1"/>
    </source>
</evidence>
<dbReference type="GO" id="GO:0006457">
    <property type="term" value="P:protein folding"/>
    <property type="evidence" value="ECO:0007669"/>
    <property type="project" value="TreeGrafter"/>
</dbReference>
<feature type="region of interest" description="Disordered" evidence="6">
    <location>
        <begin position="96"/>
        <end position="115"/>
    </location>
</feature>
<dbReference type="AlphaFoldDB" id="A0A1V6P8V1"/>
<proteinExistence type="inferred from homology"/>
<dbReference type="EMBL" id="MDYL01000016">
    <property type="protein sequence ID" value="OQD73263.1"/>
    <property type="molecule type" value="Genomic_DNA"/>
</dbReference>
<evidence type="ECO:0000259" key="8">
    <source>
        <dbReference type="SMART" id="SM01070"/>
    </source>
</evidence>
<evidence type="ECO:0000259" key="9">
    <source>
        <dbReference type="SMART" id="SM01071"/>
    </source>
</evidence>
<comment type="caution">
    <text evidence="10">The sequence shown here is derived from an EMBL/GenBank/DDBJ whole genome shotgun (WGS) entry which is preliminary data.</text>
</comment>